<evidence type="ECO:0000256" key="18">
    <source>
        <dbReference type="SAM" id="Phobius"/>
    </source>
</evidence>
<protein>
    <recommendedName>
        <fullName evidence="6">Envelope glycoprotein E</fullName>
    </recommendedName>
</protein>
<keyword evidence="14" id="KW-1031">Host cell junction</keyword>
<name>A0A1B1V616_ILTV</name>
<evidence type="ECO:0000256" key="12">
    <source>
        <dbReference type="ARBA" id="ARBA00022879"/>
    </source>
</evidence>
<evidence type="ECO:0000256" key="15">
    <source>
        <dbReference type="ARBA" id="ARBA00023136"/>
    </source>
</evidence>
<dbReference type="Pfam" id="PF02480">
    <property type="entry name" value="Herpes_gE"/>
    <property type="match status" value="1"/>
</dbReference>
<evidence type="ECO:0000256" key="10">
    <source>
        <dbReference type="ARBA" id="ARBA00022844"/>
    </source>
</evidence>
<dbReference type="GO" id="GO:0044177">
    <property type="term" value="C:host cell Golgi apparatus"/>
    <property type="evidence" value="ECO:0007669"/>
    <property type="project" value="UniProtKB-SubCell"/>
</dbReference>
<evidence type="ECO:0000256" key="13">
    <source>
        <dbReference type="ARBA" id="ARBA00022989"/>
    </source>
</evidence>
<evidence type="ECO:0000256" key="14">
    <source>
        <dbReference type="ARBA" id="ARBA00023081"/>
    </source>
</evidence>
<dbReference type="GO" id="GO:0055036">
    <property type="term" value="C:virion membrane"/>
    <property type="evidence" value="ECO:0007669"/>
    <property type="project" value="UniProtKB-SubCell"/>
</dbReference>
<evidence type="ECO:0000256" key="17">
    <source>
        <dbReference type="ARBA" id="ARBA00025134"/>
    </source>
</evidence>
<dbReference type="GO" id="GO:0044156">
    <property type="term" value="C:host cell junction"/>
    <property type="evidence" value="ECO:0007669"/>
    <property type="project" value="UniProtKB-SubCell"/>
</dbReference>
<organismHost>
    <name type="scientific">Gallus gallus</name>
    <name type="common">Chicken</name>
    <dbReference type="NCBI Taxonomy" id="9031"/>
</organismHost>
<evidence type="ECO:0000256" key="2">
    <source>
        <dbReference type="ARBA" id="ARBA00004315"/>
    </source>
</evidence>
<evidence type="ECO:0000256" key="3">
    <source>
        <dbReference type="ARBA" id="ARBA00004402"/>
    </source>
</evidence>
<accession>A0A1B1V616</accession>
<keyword evidence="7" id="KW-1032">Host cell membrane</keyword>
<evidence type="ECO:0000256" key="8">
    <source>
        <dbReference type="ARBA" id="ARBA00022692"/>
    </source>
</evidence>
<keyword evidence="11" id="KW-1043">Host membrane</keyword>
<reference evidence="20" key="1">
    <citation type="submission" date="2016-05" db="EMBL/GenBank/DDBJ databases">
        <title>Sequencing analyses of Infectious laryngotracheitis virus (ILTV) genes.</title>
        <authorList>
            <person name="Shahsavandi S."/>
            <person name="Ebrahimi M.M."/>
            <person name="Ebrahimi S.R."/>
        </authorList>
    </citation>
    <scope>NUCLEOTIDE SEQUENCE</scope>
    <source>
        <strain evidence="20">ILT.77.IR</strain>
    </source>
</reference>
<feature type="transmembrane region" description="Helical" evidence="18">
    <location>
        <begin position="378"/>
        <end position="398"/>
    </location>
</feature>
<feature type="domain" description="Envelope glycoprotein E Fc-binding" evidence="19">
    <location>
        <begin position="212"/>
        <end position="354"/>
    </location>
</feature>
<keyword evidence="15 18" id="KW-0472">Membrane</keyword>
<evidence type="ECO:0000256" key="5">
    <source>
        <dbReference type="ARBA" id="ARBA00008101"/>
    </source>
</evidence>
<sequence length="499" mass="55394">MNMLVIVLASCLARLTFATRHVLFLEGTQAVLGEDDPRNVPEGTVIKWTKVLRNACKMKAADVCSSPNYCFHDLIYDGGKKDCPPAGPLSANLVILLKRGESFVVLGSGLHNSNITNIMWTEYGGLLFDPVTRSDEGIYFRRISQPDLAMETTSYNVSVLSHVDEKAPAPHEVEIDTIKPSEAHAHVELQMLPFHELNDNSPTYVTPVLKVFPPTEHVKFNVTYSWYGFDVKEECEEVKLFEPCVYHPTDGKCQFPATNQRCLIGSVLMAEFLGAASLLDCSRDTLEDCHENRVPNLRFDSRLSESRAGLVISPLIAIPKVLIIVVSDGDILGWSYTVLGKRNSPRVVVETHMPSKVPMNKVVIGSPGPMDETGNYKMYFVVAGVTATCVILTCALLVGKKKCPAHQMGTFSKTEPLYAPLPKNEFEAGGLTDDEEVIYDEVYEPLFRGYCKQEFREDVNTFFGAVVEGERALNFKSAIASMADRILANKSGRRNMDSY</sequence>
<evidence type="ECO:0000256" key="6">
    <source>
        <dbReference type="ARBA" id="ARBA00013988"/>
    </source>
</evidence>
<evidence type="ECO:0000256" key="4">
    <source>
        <dbReference type="ARBA" id="ARBA00004563"/>
    </source>
</evidence>
<evidence type="ECO:0000259" key="19">
    <source>
        <dbReference type="Pfam" id="PF02480"/>
    </source>
</evidence>
<keyword evidence="8 18" id="KW-0812">Transmembrane</keyword>
<dbReference type="InterPro" id="IPR013783">
    <property type="entry name" value="Ig-like_fold"/>
</dbReference>
<evidence type="ECO:0000256" key="9">
    <source>
        <dbReference type="ARBA" id="ARBA00022812"/>
    </source>
</evidence>
<keyword evidence="10" id="KW-0946">Virion</keyword>
<proteinExistence type="inferred from homology"/>
<comment type="function">
    <text evidence="17">In epithelial cells, the heterodimer gE/gI is required for the cell-to-cell spread of the virus, by sorting nascent virions to cell junctions. Once the virus reaches the cell junctions, virus particles can spread to adjacent cells extremely rapidly through interactions with cellular receptors that accumulate at these junctions. Implicated in basolateral spread in polarized cells. In neuronal cells, gE/gI is essential for the anterograde spread of the infection throughout the host nervous system. Together with US9, the heterodimer gE/gI is involved in the sorting and transport of viral structural components toward axon tips.</text>
</comment>
<evidence type="ECO:0000256" key="16">
    <source>
        <dbReference type="ARBA" id="ARBA00023180"/>
    </source>
</evidence>
<evidence type="ECO:0000256" key="1">
    <source>
        <dbReference type="ARBA" id="ARBA00004136"/>
    </source>
</evidence>
<keyword evidence="12" id="KW-0261">Viral envelope protein</keyword>
<dbReference type="InterPro" id="IPR036179">
    <property type="entry name" value="Ig-like_dom_sf"/>
</dbReference>
<dbReference type="InterPro" id="IPR003404">
    <property type="entry name" value="Herpes_glycopE_Fc"/>
</dbReference>
<organism evidence="20">
    <name type="scientific">Infectious laryngotracheitis virus</name>
    <name type="common">ILTV</name>
    <name type="synonym">Gallid herpesvirus 1</name>
    <dbReference type="NCBI Taxonomy" id="10386"/>
    <lineage>
        <taxon>Viruses</taxon>
        <taxon>Duplodnaviria</taxon>
        <taxon>Heunggongvirae</taxon>
        <taxon>Peploviricota</taxon>
        <taxon>Herviviricetes</taxon>
        <taxon>Herpesvirales</taxon>
        <taxon>Orthoherpesviridae</taxon>
        <taxon>Alphaherpesvirinae</taxon>
        <taxon>Iltovirus</taxon>
        <taxon>Iltovirus gallidalpha1</taxon>
    </lineage>
</organism>
<feature type="non-terminal residue" evidence="20">
    <location>
        <position position="499"/>
    </location>
</feature>
<dbReference type="Gene3D" id="2.60.40.10">
    <property type="entry name" value="Immunoglobulins"/>
    <property type="match status" value="1"/>
</dbReference>
<evidence type="ECO:0000313" key="20">
    <source>
        <dbReference type="EMBL" id="ANW12444.1"/>
    </source>
</evidence>
<dbReference type="GO" id="GO:0019031">
    <property type="term" value="C:viral envelope"/>
    <property type="evidence" value="ECO:0007669"/>
    <property type="project" value="UniProtKB-KW"/>
</dbReference>
<keyword evidence="16" id="KW-0325">Glycoprotein</keyword>
<dbReference type="EMBL" id="KX344454">
    <property type="protein sequence ID" value="ANW12444.1"/>
    <property type="molecule type" value="Genomic_DNA"/>
</dbReference>
<keyword evidence="9" id="KW-1040">Host Golgi apparatus</keyword>
<evidence type="ECO:0000256" key="11">
    <source>
        <dbReference type="ARBA" id="ARBA00022870"/>
    </source>
</evidence>
<comment type="similarity">
    <text evidence="5">Belongs to the alphaherpesvirinae glycoprotein E family.</text>
</comment>
<comment type="subcellular location">
    <subcellularLocation>
        <location evidence="1">Host Golgi apparatus</location>
    </subcellularLocation>
    <subcellularLocation>
        <location evidence="2">Host cell junction</location>
    </subcellularLocation>
    <subcellularLocation>
        <location evidence="3">Host cell membrane</location>
        <topology evidence="3">Single-pass type I membrane protein</topology>
    </subcellularLocation>
    <subcellularLocation>
        <location evidence="4">Virion membrane</location>
        <topology evidence="4">Single-pass type I membrane protein</topology>
    </subcellularLocation>
</comment>
<dbReference type="SUPFAM" id="SSF48726">
    <property type="entry name" value="Immunoglobulin"/>
    <property type="match status" value="1"/>
</dbReference>
<keyword evidence="13 18" id="KW-1133">Transmembrane helix</keyword>
<evidence type="ECO:0000256" key="7">
    <source>
        <dbReference type="ARBA" id="ARBA00022511"/>
    </source>
</evidence>